<name>A0ACC0PYE6_RHOML</name>
<dbReference type="EMBL" id="CM046388">
    <property type="protein sequence ID" value="KAI8570475.1"/>
    <property type="molecule type" value="Genomic_DNA"/>
</dbReference>
<dbReference type="Proteomes" id="UP001062846">
    <property type="component" value="Chromosome 1"/>
</dbReference>
<comment type="caution">
    <text evidence="1">The sequence shown here is derived from an EMBL/GenBank/DDBJ whole genome shotgun (WGS) entry which is preliminary data.</text>
</comment>
<reference evidence="1" key="1">
    <citation type="submission" date="2022-02" db="EMBL/GenBank/DDBJ databases">
        <title>Plant Genome Project.</title>
        <authorList>
            <person name="Zhang R.-G."/>
        </authorList>
    </citation>
    <scope>NUCLEOTIDE SEQUENCE</scope>
    <source>
        <strain evidence="1">AT1</strain>
    </source>
</reference>
<keyword evidence="2" id="KW-1185">Reference proteome</keyword>
<proteinExistence type="predicted"/>
<sequence length="253" mass="28334">MIKHVLSYKNIVAVNSINKSGRTALDIHLQFPAGNQSDSEITDILLDAGTKRFKTGKQDTVGDDRLEPSWQTKRRNTFMIVSSLIATMAYQVGVNPPGGLWLDDAEQDKVGKAILAYNYPDFYPSFMCLNTAGFLVSLTTILLLIISLPERGWGLRWAQAFISWCTILTTAFSYTFFVIAISPAGKKYIYDRDASKAINFIAMAWAVVMSLIFVWHLLHLTIGILKEQRGLMKCMDKLFKVVKGRPTSLPNSV</sequence>
<protein>
    <submittedName>
        <fullName evidence="1">Uncharacterized protein</fullName>
    </submittedName>
</protein>
<gene>
    <name evidence="1" type="ORF">RHMOL_Rhmol01G0036800</name>
</gene>
<accession>A0ACC0PYE6</accession>
<evidence type="ECO:0000313" key="2">
    <source>
        <dbReference type="Proteomes" id="UP001062846"/>
    </source>
</evidence>
<organism evidence="1 2">
    <name type="scientific">Rhododendron molle</name>
    <name type="common">Chinese azalea</name>
    <name type="synonym">Azalea mollis</name>
    <dbReference type="NCBI Taxonomy" id="49168"/>
    <lineage>
        <taxon>Eukaryota</taxon>
        <taxon>Viridiplantae</taxon>
        <taxon>Streptophyta</taxon>
        <taxon>Embryophyta</taxon>
        <taxon>Tracheophyta</taxon>
        <taxon>Spermatophyta</taxon>
        <taxon>Magnoliopsida</taxon>
        <taxon>eudicotyledons</taxon>
        <taxon>Gunneridae</taxon>
        <taxon>Pentapetalae</taxon>
        <taxon>asterids</taxon>
        <taxon>Ericales</taxon>
        <taxon>Ericaceae</taxon>
        <taxon>Ericoideae</taxon>
        <taxon>Rhodoreae</taxon>
        <taxon>Rhododendron</taxon>
    </lineage>
</organism>
<evidence type="ECO:0000313" key="1">
    <source>
        <dbReference type="EMBL" id="KAI8570475.1"/>
    </source>
</evidence>